<keyword evidence="11" id="KW-1185">Reference proteome</keyword>
<dbReference type="PANTHER" id="PTHR13479">
    <property type="entry name" value="30S RIBOSOMAL PROTEIN S18"/>
    <property type="match status" value="1"/>
</dbReference>
<dbReference type="OrthoDB" id="9812008at2"/>
<dbReference type="PANTHER" id="PTHR13479:SF40">
    <property type="entry name" value="SMALL RIBOSOMAL SUBUNIT PROTEIN BS18M"/>
    <property type="match status" value="1"/>
</dbReference>
<sequence>MARPTPSGKSKSSSRRESSRALFRRRKFCRFTAEGVKEIDYKDIETLKDFISDTGKIIPARITGTKARYQRQLSVAIKRARFLALLPYTDLH</sequence>
<dbReference type="GO" id="GO:0006412">
    <property type="term" value="P:translation"/>
    <property type="evidence" value="ECO:0007669"/>
    <property type="project" value="UniProtKB-UniRule"/>
</dbReference>
<dbReference type="PROSITE" id="PS00057">
    <property type="entry name" value="RIBOSOMAL_S18"/>
    <property type="match status" value="1"/>
</dbReference>
<comment type="similarity">
    <text evidence="1 7 8">Belongs to the bacterial ribosomal protein bS18 family.</text>
</comment>
<dbReference type="PRINTS" id="PR00974">
    <property type="entry name" value="RIBOSOMALS18"/>
</dbReference>
<evidence type="ECO:0000256" key="7">
    <source>
        <dbReference type="HAMAP-Rule" id="MF_00270"/>
    </source>
</evidence>
<evidence type="ECO:0000256" key="5">
    <source>
        <dbReference type="ARBA" id="ARBA00023274"/>
    </source>
</evidence>
<evidence type="ECO:0000313" key="10">
    <source>
        <dbReference type="EMBL" id="TXF11082.1"/>
    </source>
</evidence>
<dbReference type="Pfam" id="PF01084">
    <property type="entry name" value="Ribosomal_S18"/>
    <property type="match status" value="1"/>
</dbReference>
<evidence type="ECO:0000256" key="8">
    <source>
        <dbReference type="RuleBase" id="RU003910"/>
    </source>
</evidence>
<dbReference type="FunFam" id="4.10.640.10:FF:000001">
    <property type="entry name" value="30S ribosomal protein S18"/>
    <property type="match status" value="1"/>
</dbReference>
<reference evidence="10 11" key="1">
    <citation type="submission" date="2019-08" db="EMBL/GenBank/DDBJ databases">
        <title>Pelomicrobium methylotrophicum gen. nov., sp. nov. a moderately thermophilic, facultatively anaerobic, lithoautotrophic and methylotrophic bacterium isolated from a terrestrial mud volcano.</title>
        <authorList>
            <person name="Slobodkina G.B."/>
            <person name="Merkel A.Y."/>
            <person name="Slobodkin A.I."/>
        </authorList>
    </citation>
    <scope>NUCLEOTIDE SEQUENCE [LARGE SCALE GENOMIC DNA]</scope>
    <source>
        <strain evidence="10 11">SM250</strain>
    </source>
</reference>
<evidence type="ECO:0000256" key="9">
    <source>
        <dbReference type="SAM" id="MobiDB-lite"/>
    </source>
</evidence>
<dbReference type="InParanoid" id="A0A5C7EGI9"/>
<evidence type="ECO:0000256" key="1">
    <source>
        <dbReference type="ARBA" id="ARBA00005589"/>
    </source>
</evidence>
<dbReference type="HAMAP" id="MF_00270">
    <property type="entry name" value="Ribosomal_bS18"/>
    <property type="match status" value="1"/>
</dbReference>
<name>A0A5C7EGI9_9PROT</name>
<comment type="subunit">
    <text evidence="7">Part of the 30S ribosomal subunit. Forms a tight heterodimer with protein bS6.</text>
</comment>
<keyword evidence="5 7" id="KW-0687">Ribonucleoprotein</keyword>
<dbReference type="InterPro" id="IPR001648">
    <property type="entry name" value="Ribosomal_bS18"/>
</dbReference>
<dbReference type="GO" id="GO:0022627">
    <property type="term" value="C:cytosolic small ribosomal subunit"/>
    <property type="evidence" value="ECO:0007669"/>
    <property type="project" value="TreeGrafter"/>
</dbReference>
<evidence type="ECO:0000256" key="6">
    <source>
        <dbReference type="ARBA" id="ARBA00035141"/>
    </source>
</evidence>
<keyword evidence="2 7" id="KW-0699">rRNA-binding</keyword>
<comment type="caution">
    <text evidence="10">The sequence shown here is derived from an EMBL/GenBank/DDBJ whole genome shotgun (WGS) entry which is preliminary data.</text>
</comment>
<dbReference type="EMBL" id="VPFL01000017">
    <property type="protein sequence ID" value="TXF11082.1"/>
    <property type="molecule type" value="Genomic_DNA"/>
</dbReference>
<dbReference type="InterPro" id="IPR036870">
    <property type="entry name" value="Ribosomal_bS18_sf"/>
</dbReference>
<dbReference type="FunCoup" id="A0A5C7EGI9">
    <property type="interactions" value="636"/>
</dbReference>
<evidence type="ECO:0000313" key="11">
    <source>
        <dbReference type="Proteomes" id="UP000321201"/>
    </source>
</evidence>
<keyword evidence="4 7" id="KW-0689">Ribosomal protein</keyword>
<gene>
    <name evidence="7 10" type="primary">rpsR</name>
    <name evidence="10" type="ORF">FR698_12195</name>
</gene>
<dbReference type="Proteomes" id="UP000321201">
    <property type="component" value="Unassembled WGS sequence"/>
</dbReference>
<feature type="region of interest" description="Disordered" evidence="9">
    <location>
        <begin position="1"/>
        <end position="21"/>
    </location>
</feature>
<organism evidence="10 11">
    <name type="scientific">Pelomicrobium methylotrophicum</name>
    <dbReference type="NCBI Taxonomy" id="2602750"/>
    <lineage>
        <taxon>Bacteria</taxon>
        <taxon>Pseudomonadati</taxon>
        <taxon>Pseudomonadota</taxon>
        <taxon>Hydrogenophilia</taxon>
        <taxon>Hydrogenophilia incertae sedis</taxon>
        <taxon>Pelomicrobium</taxon>
    </lineage>
</organism>
<dbReference type="NCBIfam" id="TIGR00165">
    <property type="entry name" value="S18"/>
    <property type="match status" value="1"/>
</dbReference>
<dbReference type="RefSeq" id="WP_147800474.1">
    <property type="nucleotide sequence ID" value="NZ_VPFL01000017.1"/>
</dbReference>
<proteinExistence type="inferred from homology"/>
<protein>
    <recommendedName>
        <fullName evidence="6 7">Small ribosomal subunit protein bS18</fullName>
    </recommendedName>
</protein>
<dbReference type="AlphaFoldDB" id="A0A5C7EGI9"/>
<keyword evidence="3 7" id="KW-0694">RNA-binding</keyword>
<dbReference type="GO" id="GO:0003735">
    <property type="term" value="F:structural constituent of ribosome"/>
    <property type="evidence" value="ECO:0007669"/>
    <property type="project" value="InterPro"/>
</dbReference>
<evidence type="ECO:0000256" key="3">
    <source>
        <dbReference type="ARBA" id="ARBA00022884"/>
    </source>
</evidence>
<dbReference type="SUPFAM" id="SSF46911">
    <property type="entry name" value="Ribosomal protein S18"/>
    <property type="match status" value="1"/>
</dbReference>
<comment type="function">
    <text evidence="7">Binds as a heterodimer with protein bS6 to the central domain of the 16S rRNA, where it helps stabilize the platform of the 30S subunit.</text>
</comment>
<dbReference type="InterPro" id="IPR018275">
    <property type="entry name" value="Ribosomal_bS18_CS"/>
</dbReference>
<evidence type="ECO:0000256" key="4">
    <source>
        <dbReference type="ARBA" id="ARBA00022980"/>
    </source>
</evidence>
<dbReference type="GO" id="GO:0070181">
    <property type="term" value="F:small ribosomal subunit rRNA binding"/>
    <property type="evidence" value="ECO:0007669"/>
    <property type="project" value="TreeGrafter"/>
</dbReference>
<dbReference type="Gene3D" id="4.10.640.10">
    <property type="entry name" value="Ribosomal protein S18"/>
    <property type="match status" value="1"/>
</dbReference>
<accession>A0A5C7EGI9</accession>
<evidence type="ECO:0000256" key="2">
    <source>
        <dbReference type="ARBA" id="ARBA00022730"/>
    </source>
</evidence>